<gene>
    <name evidence="1" type="ORF">Cvel_26125</name>
</gene>
<reference evidence="1" key="1">
    <citation type="submission" date="2014-11" db="EMBL/GenBank/DDBJ databases">
        <authorList>
            <person name="Otto D Thomas"/>
            <person name="Naeem Raeece"/>
        </authorList>
    </citation>
    <scope>NUCLEOTIDE SEQUENCE</scope>
</reference>
<sequence>MHATLRSRFISFPPPFVTAYKFGFFVQECTIEEDPEKARDRLLELTSPELLNSIRLEETLLGFLQVFDINVHHGLGVRFLPGKIGPGKVIWNLQKVRQEDVSEEGWRYCLLKMKWCKKDWPCIVDICWGDSTLLLNLLPEEKSLLGTDTAVCRSLSSSSARCRAWRDASTADYRWGGGRKRDTTDATGLGITDGAADTAAAAAAAAETDAGAAGTGTYIGFGVICTGLKTGWEDEDAELLDKDALAEAEAKLVVCSCWGAASELLRSSWWFGGNGTFGIRLFSLFVCPAPPTGLKSVLPWLAALSLL</sequence>
<proteinExistence type="predicted"/>
<name>A0A0G4HC62_9ALVE</name>
<protein>
    <submittedName>
        <fullName evidence="1">Uncharacterized protein</fullName>
    </submittedName>
</protein>
<dbReference type="VEuPathDB" id="CryptoDB:Cvel_26125"/>
<evidence type="ECO:0000313" key="1">
    <source>
        <dbReference type="EMBL" id="CEM41583.1"/>
    </source>
</evidence>
<organism evidence="1">
    <name type="scientific">Chromera velia CCMP2878</name>
    <dbReference type="NCBI Taxonomy" id="1169474"/>
    <lineage>
        <taxon>Eukaryota</taxon>
        <taxon>Sar</taxon>
        <taxon>Alveolata</taxon>
        <taxon>Colpodellida</taxon>
        <taxon>Chromeraceae</taxon>
        <taxon>Chromera</taxon>
    </lineage>
</organism>
<accession>A0A0G4HC62</accession>
<dbReference type="EMBL" id="CDMZ01002266">
    <property type="protein sequence ID" value="CEM41583.1"/>
    <property type="molecule type" value="Genomic_DNA"/>
</dbReference>
<dbReference type="AlphaFoldDB" id="A0A0G4HC62"/>